<dbReference type="Gene3D" id="3.20.20.80">
    <property type="entry name" value="Glycosidases"/>
    <property type="match status" value="1"/>
</dbReference>
<dbReference type="PRINTS" id="PR00741">
    <property type="entry name" value="GLHYDRLASE29"/>
</dbReference>
<keyword evidence="6" id="KW-0326">Glycosidase</keyword>
<comment type="similarity">
    <text evidence="2">Belongs to the glycosyl hydrolase 29 family.</text>
</comment>
<evidence type="ECO:0000256" key="5">
    <source>
        <dbReference type="ARBA" id="ARBA00022801"/>
    </source>
</evidence>
<dbReference type="RefSeq" id="WP_146459320.1">
    <property type="nucleotide sequence ID" value="NZ_SJPW01000005.1"/>
</dbReference>
<dbReference type="EMBL" id="SJPW01000005">
    <property type="protein sequence ID" value="TWU50602.1"/>
    <property type="molecule type" value="Genomic_DNA"/>
</dbReference>
<dbReference type="GO" id="GO:0016139">
    <property type="term" value="P:glycoside catabolic process"/>
    <property type="evidence" value="ECO:0007669"/>
    <property type="project" value="TreeGrafter"/>
</dbReference>
<feature type="region of interest" description="Disordered" evidence="8">
    <location>
        <begin position="381"/>
        <end position="410"/>
    </location>
</feature>
<feature type="compositionally biased region" description="Basic residues" evidence="8">
    <location>
        <begin position="394"/>
        <end position="406"/>
    </location>
</feature>
<evidence type="ECO:0000256" key="9">
    <source>
        <dbReference type="SAM" id="SignalP"/>
    </source>
</evidence>
<comment type="function">
    <text evidence="1">Alpha-L-fucosidase is responsible for hydrolyzing the alpha-1,6-linked fucose joined to the reducing-end N-acetylglucosamine of the carbohydrate moieties of glycoproteins.</text>
</comment>
<gene>
    <name evidence="11" type="ORF">Poly51_38940</name>
</gene>
<dbReference type="SMART" id="SM00812">
    <property type="entry name" value="Alpha_L_fucos"/>
    <property type="match status" value="1"/>
</dbReference>
<name>A0A5C6END2_9BACT</name>
<dbReference type="OrthoDB" id="107551at2"/>
<feature type="site" description="May be important for catalysis" evidence="7">
    <location>
        <position position="292"/>
    </location>
</feature>
<keyword evidence="12" id="KW-1185">Reference proteome</keyword>
<evidence type="ECO:0000256" key="6">
    <source>
        <dbReference type="ARBA" id="ARBA00023295"/>
    </source>
</evidence>
<evidence type="ECO:0000256" key="3">
    <source>
        <dbReference type="ARBA" id="ARBA00012662"/>
    </source>
</evidence>
<feature type="chain" id="PRO_5022900275" description="alpha-L-fucosidase" evidence="9">
    <location>
        <begin position="26"/>
        <end position="498"/>
    </location>
</feature>
<evidence type="ECO:0000313" key="11">
    <source>
        <dbReference type="EMBL" id="TWU50602.1"/>
    </source>
</evidence>
<dbReference type="SUPFAM" id="SSF51445">
    <property type="entry name" value="(Trans)glycosidases"/>
    <property type="match status" value="1"/>
</dbReference>
<dbReference type="Proteomes" id="UP000318288">
    <property type="component" value="Unassembled WGS sequence"/>
</dbReference>
<accession>A0A5C6END2</accession>
<sequence length="498" mass="55394" precursor="true">MTTKQTSSTALCIALLLTPLLSAYAEQPLASVQAQTATSNDSAWFNEAKFGMFIHWGVYSKLERGEWVMNKERIPITEYKKLASEFNPIKFDADAWVAVAKAAGMKYITITSKHHDGFAMFDSDASDWNIVDATPFDRDVIKELSDACQKEGIKFGVYYSQAQDWTHPGGIMSPRAYWDPAQDRSEEAFQKYLDTVSIPQMKEVIRIANPSHLWFDTPFGMTPEIGKKIVRELRSVSPDILLNSRLMYHGREVEGLDPNQVLELREIGVDFLSYRDRTIPAKPFAGWDWETCMTLNGSWGYNASDSGWKTPTEVVKMLSQVVSKGGSFLLNFGPTPEGELQPEGVEVVKQVGEWLEVNGEAIYGASGSDLNKTGEILDGAGVNADGSMKEPGKKKAAKGSRKKKPKKGEQKNIDFDWVATSRPATDDAPAKIYVHVFNWPKGGLEIERMTQRVGKAYVLSDESKSPIEFTQDGTKLTLSLPSETKAPIATVFCLEINQ</sequence>
<organism evidence="11 12">
    <name type="scientific">Rubripirellula tenax</name>
    <dbReference type="NCBI Taxonomy" id="2528015"/>
    <lineage>
        <taxon>Bacteria</taxon>
        <taxon>Pseudomonadati</taxon>
        <taxon>Planctomycetota</taxon>
        <taxon>Planctomycetia</taxon>
        <taxon>Pirellulales</taxon>
        <taxon>Pirellulaceae</taxon>
        <taxon>Rubripirellula</taxon>
    </lineage>
</organism>
<dbReference type="GO" id="GO:0006004">
    <property type="term" value="P:fucose metabolic process"/>
    <property type="evidence" value="ECO:0007669"/>
    <property type="project" value="InterPro"/>
</dbReference>
<dbReference type="GO" id="GO:0004560">
    <property type="term" value="F:alpha-L-fucosidase activity"/>
    <property type="evidence" value="ECO:0007669"/>
    <property type="project" value="InterPro"/>
</dbReference>
<evidence type="ECO:0000256" key="1">
    <source>
        <dbReference type="ARBA" id="ARBA00004071"/>
    </source>
</evidence>
<keyword evidence="5" id="KW-0378">Hydrolase</keyword>
<proteinExistence type="inferred from homology"/>
<feature type="signal peptide" evidence="9">
    <location>
        <begin position="1"/>
        <end position="25"/>
    </location>
</feature>
<dbReference type="InterPro" id="IPR017853">
    <property type="entry name" value="GH"/>
</dbReference>
<evidence type="ECO:0000259" key="10">
    <source>
        <dbReference type="Pfam" id="PF01120"/>
    </source>
</evidence>
<dbReference type="AlphaFoldDB" id="A0A5C6END2"/>
<dbReference type="PIRSF" id="PIRSF001092">
    <property type="entry name" value="Alpha-L-fucosidase"/>
    <property type="match status" value="1"/>
</dbReference>
<dbReference type="InterPro" id="IPR016286">
    <property type="entry name" value="FUC_metazoa-typ"/>
</dbReference>
<protein>
    <recommendedName>
        <fullName evidence="3">alpha-L-fucosidase</fullName>
        <ecNumber evidence="3">3.2.1.51</ecNumber>
    </recommendedName>
</protein>
<dbReference type="PANTHER" id="PTHR10030:SF37">
    <property type="entry name" value="ALPHA-L-FUCOSIDASE-RELATED"/>
    <property type="match status" value="1"/>
</dbReference>
<reference evidence="11 12" key="1">
    <citation type="submission" date="2019-02" db="EMBL/GenBank/DDBJ databases">
        <title>Deep-cultivation of Planctomycetes and their phenomic and genomic characterization uncovers novel biology.</title>
        <authorList>
            <person name="Wiegand S."/>
            <person name="Jogler M."/>
            <person name="Boedeker C."/>
            <person name="Pinto D."/>
            <person name="Vollmers J."/>
            <person name="Rivas-Marin E."/>
            <person name="Kohn T."/>
            <person name="Peeters S.H."/>
            <person name="Heuer A."/>
            <person name="Rast P."/>
            <person name="Oberbeckmann S."/>
            <person name="Bunk B."/>
            <person name="Jeske O."/>
            <person name="Meyerdierks A."/>
            <person name="Storesund J.E."/>
            <person name="Kallscheuer N."/>
            <person name="Luecker S."/>
            <person name="Lage O.M."/>
            <person name="Pohl T."/>
            <person name="Merkel B.J."/>
            <person name="Hornburger P."/>
            <person name="Mueller R.-W."/>
            <person name="Bruemmer F."/>
            <person name="Labrenz M."/>
            <person name="Spormann A.M."/>
            <person name="Op Den Camp H."/>
            <person name="Overmann J."/>
            <person name="Amann R."/>
            <person name="Jetten M.S.M."/>
            <person name="Mascher T."/>
            <person name="Medema M.H."/>
            <person name="Devos D.P."/>
            <person name="Kaster A.-K."/>
            <person name="Ovreas L."/>
            <person name="Rohde M."/>
            <person name="Galperin M.Y."/>
            <person name="Jogler C."/>
        </authorList>
    </citation>
    <scope>NUCLEOTIDE SEQUENCE [LARGE SCALE GENOMIC DNA]</scope>
    <source>
        <strain evidence="11 12">Poly51</strain>
    </source>
</reference>
<evidence type="ECO:0000256" key="8">
    <source>
        <dbReference type="SAM" id="MobiDB-lite"/>
    </source>
</evidence>
<dbReference type="PANTHER" id="PTHR10030">
    <property type="entry name" value="ALPHA-L-FUCOSIDASE"/>
    <property type="match status" value="1"/>
</dbReference>
<evidence type="ECO:0000256" key="4">
    <source>
        <dbReference type="ARBA" id="ARBA00022729"/>
    </source>
</evidence>
<dbReference type="Pfam" id="PF01120">
    <property type="entry name" value="Alpha_L_fucos"/>
    <property type="match status" value="1"/>
</dbReference>
<dbReference type="InterPro" id="IPR000933">
    <property type="entry name" value="Glyco_hydro_29"/>
</dbReference>
<evidence type="ECO:0000256" key="7">
    <source>
        <dbReference type="PIRSR" id="PIRSR001092-1"/>
    </source>
</evidence>
<comment type="caution">
    <text evidence="11">The sequence shown here is derived from an EMBL/GenBank/DDBJ whole genome shotgun (WGS) entry which is preliminary data.</text>
</comment>
<dbReference type="InterPro" id="IPR057739">
    <property type="entry name" value="Glyco_hydro_29_N"/>
</dbReference>
<dbReference type="EC" id="3.2.1.51" evidence="3"/>
<keyword evidence="4 9" id="KW-0732">Signal</keyword>
<evidence type="ECO:0000256" key="2">
    <source>
        <dbReference type="ARBA" id="ARBA00007951"/>
    </source>
</evidence>
<evidence type="ECO:0000313" key="12">
    <source>
        <dbReference type="Proteomes" id="UP000318288"/>
    </source>
</evidence>
<feature type="domain" description="Glycoside hydrolase family 29 N-terminal" evidence="10">
    <location>
        <begin position="35"/>
        <end position="360"/>
    </location>
</feature>
<dbReference type="GO" id="GO:0005764">
    <property type="term" value="C:lysosome"/>
    <property type="evidence" value="ECO:0007669"/>
    <property type="project" value="TreeGrafter"/>
</dbReference>